<dbReference type="eggNOG" id="COG3324">
    <property type="taxonomic scope" value="Bacteria"/>
</dbReference>
<reference evidence="2 3" key="1">
    <citation type="journal article" date="2011" name="BMC Genomics">
        <title>Genome-wide analysis of the role of GlnR in Streptomyces venezuelae provides new insights into global nitrogen regulation in actinomycetes.</title>
        <authorList>
            <person name="Pullan S.T."/>
            <person name="Bibb M.J."/>
            <person name="Merrick M."/>
        </authorList>
    </citation>
    <scope>NUCLEOTIDE SEQUENCE [LARGE SCALE GENOMIC DNA]</scope>
    <source>
        <strain evidence="3">ATCC 10712 / CBS 650.69 / DSM 40230 / JCM 4526 / NBRC 13096 / PD 04745</strain>
    </source>
</reference>
<dbReference type="CDD" id="cd07247">
    <property type="entry name" value="SgaA_N_like"/>
    <property type="match status" value="2"/>
</dbReference>
<dbReference type="InterPro" id="IPR052164">
    <property type="entry name" value="Anthracycline_SecMetBiosynth"/>
</dbReference>
<feature type="domain" description="VOC" evidence="1">
    <location>
        <begin position="176"/>
        <end position="300"/>
    </location>
</feature>
<protein>
    <submittedName>
        <fullName evidence="2">Hydroxylase</fullName>
    </submittedName>
</protein>
<dbReference type="PATRIC" id="fig|953739.5.peg.1735"/>
<dbReference type="EMBL" id="FR845719">
    <property type="protein sequence ID" value="CCA59804.1"/>
    <property type="molecule type" value="Genomic_DNA"/>
</dbReference>
<dbReference type="PANTHER" id="PTHR33993">
    <property type="entry name" value="GLYOXALASE-RELATED"/>
    <property type="match status" value="1"/>
</dbReference>
<keyword evidence="3" id="KW-1185">Reference proteome</keyword>
<dbReference type="Proteomes" id="UP000006854">
    <property type="component" value="Chromosome"/>
</dbReference>
<dbReference type="PANTHER" id="PTHR33993:SF10">
    <property type="entry name" value="CONSERVED PROTEIN"/>
    <property type="match status" value="1"/>
</dbReference>
<dbReference type="STRING" id="953739.SVEN_6518"/>
<sequence length="303" mass="32049">MSTFPDASAWMWAGSGRRAGPRLRCEPEGVPNLRKATVMITTDFVPGSPCWLDLGAPDVQAAAAFYGGVFGWQYESMDAGEGMEGGMFRNDGKTVAGLGKLTEEGARSAWMIYYAVTDADATTRAVEEAGGTVRVPPTQLDEWGRMAQYSDPLGGQFAVWQPGTDKGVDQVDEPGSLSWTELYTSDAAAAKQFYGSVFGWQFSDMEMPGGGGTYTLITPAGLPEERMHGGLMQVAEADLALAHGRPYWHPVFAVADCDDAVARVTASGGNVQMGPDDAEGVGRLAVCLDPSNADFVVLAPPAG</sequence>
<dbReference type="Gene3D" id="3.10.180.10">
    <property type="entry name" value="2,3-Dihydroxybiphenyl 1,2-Dioxygenase, domain 1"/>
    <property type="match status" value="2"/>
</dbReference>
<accession>F2RG84</accession>
<evidence type="ECO:0000259" key="1">
    <source>
        <dbReference type="PROSITE" id="PS51819"/>
    </source>
</evidence>
<gene>
    <name evidence="2" type="ordered locus">SVEN_6518</name>
</gene>
<dbReference type="InterPro" id="IPR029068">
    <property type="entry name" value="Glyas_Bleomycin-R_OHBP_Dase"/>
</dbReference>
<proteinExistence type="predicted"/>
<organism evidence="2 3">
    <name type="scientific">Streptomyces venezuelae (strain ATCC 10712 / CBS 650.69 / DSM 40230 / JCM 4526 / NBRC 13096 / PD 04745)</name>
    <dbReference type="NCBI Taxonomy" id="953739"/>
    <lineage>
        <taxon>Bacteria</taxon>
        <taxon>Bacillati</taxon>
        <taxon>Actinomycetota</taxon>
        <taxon>Actinomycetes</taxon>
        <taxon>Kitasatosporales</taxon>
        <taxon>Streptomycetaceae</taxon>
        <taxon>Streptomyces</taxon>
    </lineage>
</organism>
<dbReference type="AlphaFoldDB" id="F2RG84"/>
<evidence type="ECO:0000313" key="3">
    <source>
        <dbReference type="Proteomes" id="UP000006854"/>
    </source>
</evidence>
<dbReference type="KEGG" id="sve:SVEN_6518"/>
<evidence type="ECO:0000313" key="2">
    <source>
        <dbReference type="EMBL" id="CCA59804.1"/>
    </source>
</evidence>
<dbReference type="InterPro" id="IPR037523">
    <property type="entry name" value="VOC_core"/>
</dbReference>
<dbReference type="HOGENOM" id="CLU_069623_3_0_11"/>
<feature type="domain" description="VOC" evidence="1">
    <location>
        <begin position="48"/>
        <end position="162"/>
    </location>
</feature>
<dbReference type="Pfam" id="PF00903">
    <property type="entry name" value="Glyoxalase"/>
    <property type="match status" value="2"/>
</dbReference>
<name>F2RG84_STRVP</name>
<dbReference type="PROSITE" id="PS51819">
    <property type="entry name" value="VOC"/>
    <property type="match status" value="2"/>
</dbReference>
<dbReference type="SUPFAM" id="SSF54593">
    <property type="entry name" value="Glyoxalase/Bleomycin resistance protein/Dihydroxybiphenyl dioxygenase"/>
    <property type="match status" value="2"/>
</dbReference>
<dbReference type="InterPro" id="IPR004360">
    <property type="entry name" value="Glyas_Fos-R_dOase_dom"/>
</dbReference>